<feature type="domain" description="Glycosyl transferase family 51" evidence="13">
    <location>
        <begin position="52"/>
        <end position="226"/>
    </location>
</feature>
<evidence type="ECO:0000313" key="15">
    <source>
        <dbReference type="EMBL" id="APG04046.1"/>
    </source>
</evidence>
<feature type="domain" description="Penicillin-binding protein transpeptidase" evidence="12">
    <location>
        <begin position="303"/>
        <end position="526"/>
    </location>
</feature>
<evidence type="ECO:0000259" key="13">
    <source>
        <dbReference type="Pfam" id="PF00912"/>
    </source>
</evidence>
<dbReference type="InterPro" id="IPR050396">
    <property type="entry name" value="Glycosyltr_51/Transpeptidase"/>
</dbReference>
<dbReference type="InterPro" id="IPR023346">
    <property type="entry name" value="Lysozyme-like_dom_sf"/>
</dbReference>
<dbReference type="InterPro" id="IPR009647">
    <property type="entry name" value="PBP_C"/>
</dbReference>
<dbReference type="PANTHER" id="PTHR32282:SF15">
    <property type="entry name" value="PENICILLIN-BINDING PROTEIN 1C"/>
    <property type="match status" value="1"/>
</dbReference>
<dbReference type="PANTHER" id="PTHR32282">
    <property type="entry name" value="BINDING PROTEIN TRANSPEPTIDASE, PUTATIVE-RELATED"/>
    <property type="match status" value="1"/>
</dbReference>
<reference evidence="16" key="1">
    <citation type="submission" date="2016-09" db="EMBL/GenBank/DDBJ databases">
        <authorList>
            <person name="Lysoe E."/>
        </authorList>
    </citation>
    <scope>NUCLEOTIDE SEQUENCE [LARGE SCALE GENOMIC DNA]</scope>
    <source>
        <strain evidence="16">LJ96T</strain>
    </source>
</reference>
<keyword evidence="6" id="KW-0328">Glycosyltransferase</keyword>
<dbReference type="Gene3D" id="3.40.710.10">
    <property type="entry name" value="DD-peptidase/beta-lactamase superfamily"/>
    <property type="match status" value="1"/>
</dbReference>
<keyword evidence="4" id="KW-0121">Carboxypeptidase</keyword>
<keyword evidence="16" id="KW-1185">Reference proteome</keyword>
<evidence type="ECO:0000256" key="11">
    <source>
        <dbReference type="ARBA" id="ARBA00049902"/>
    </source>
</evidence>
<dbReference type="InterPro" id="IPR012338">
    <property type="entry name" value="Beta-lactam/transpept-like"/>
</dbReference>
<comment type="similarity">
    <text evidence="2">In the C-terminal section; belongs to the transpeptidase family.</text>
</comment>
<dbReference type="EC" id="2.4.99.28" evidence="10"/>
<organism evidence="15 16">
    <name type="scientific">Luteibacter rhizovicinus DSM 16549</name>
    <dbReference type="NCBI Taxonomy" id="1440763"/>
    <lineage>
        <taxon>Bacteria</taxon>
        <taxon>Pseudomonadati</taxon>
        <taxon>Pseudomonadota</taxon>
        <taxon>Gammaproteobacteria</taxon>
        <taxon>Lysobacterales</taxon>
        <taxon>Rhodanobacteraceae</taxon>
        <taxon>Luteibacter</taxon>
    </lineage>
</organism>
<accession>A0A1L3ESL2</accession>
<dbReference type="Gene3D" id="1.10.3810.10">
    <property type="entry name" value="Biosynthetic peptidoglycan transglycosylase-like"/>
    <property type="match status" value="1"/>
</dbReference>
<dbReference type="GO" id="GO:0009252">
    <property type="term" value="P:peptidoglycan biosynthetic process"/>
    <property type="evidence" value="ECO:0007669"/>
    <property type="project" value="UniProtKB-UniPathway"/>
</dbReference>
<dbReference type="GO" id="GO:0004180">
    <property type="term" value="F:carboxypeptidase activity"/>
    <property type="evidence" value="ECO:0007669"/>
    <property type="project" value="UniProtKB-KW"/>
</dbReference>
<evidence type="ECO:0000313" key="16">
    <source>
        <dbReference type="Proteomes" id="UP000182987"/>
    </source>
</evidence>
<keyword evidence="5" id="KW-0645">Protease</keyword>
<dbReference type="GO" id="GO:0006508">
    <property type="term" value="P:proteolysis"/>
    <property type="evidence" value="ECO:0007669"/>
    <property type="project" value="UniProtKB-KW"/>
</dbReference>
<comment type="pathway">
    <text evidence="1">Cell wall biogenesis; peptidoglycan biosynthesis.</text>
</comment>
<evidence type="ECO:0000256" key="3">
    <source>
        <dbReference type="ARBA" id="ARBA00007739"/>
    </source>
</evidence>
<dbReference type="Pfam" id="PF00905">
    <property type="entry name" value="Transpeptidase"/>
    <property type="match status" value="1"/>
</dbReference>
<dbReference type="InterPro" id="IPR036950">
    <property type="entry name" value="PBP_transglycosylase"/>
</dbReference>
<gene>
    <name evidence="15" type="ORF">BJI69_09165</name>
</gene>
<proteinExistence type="inferred from homology"/>
<dbReference type="RefSeq" id="WP_046968208.1">
    <property type="nucleotide sequence ID" value="NZ_CP017480.1"/>
</dbReference>
<dbReference type="Pfam" id="PF06832">
    <property type="entry name" value="BiPBP_C"/>
    <property type="match status" value="1"/>
</dbReference>
<feature type="domain" description="Penicillin-binding C-terminal" evidence="14">
    <location>
        <begin position="694"/>
        <end position="775"/>
    </location>
</feature>
<dbReference type="InterPro" id="IPR001460">
    <property type="entry name" value="PCN-bd_Tpept"/>
</dbReference>
<evidence type="ECO:0000256" key="2">
    <source>
        <dbReference type="ARBA" id="ARBA00007090"/>
    </source>
</evidence>
<dbReference type="KEGG" id="lrz:BJI69_09165"/>
<dbReference type="InterPro" id="IPR011815">
    <property type="entry name" value="PBP_1c"/>
</dbReference>
<evidence type="ECO:0000259" key="14">
    <source>
        <dbReference type="Pfam" id="PF06832"/>
    </source>
</evidence>
<dbReference type="SUPFAM" id="SSF53955">
    <property type="entry name" value="Lysozyme-like"/>
    <property type="match status" value="1"/>
</dbReference>
<dbReference type="Pfam" id="PF00912">
    <property type="entry name" value="Transgly"/>
    <property type="match status" value="1"/>
</dbReference>
<dbReference type="UniPathway" id="UPA00219"/>
<dbReference type="SUPFAM" id="SSF56601">
    <property type="entry name" value="beta-lactamase/transpeptidase-like"/>
    <property type="match status" value="1"/>
</dbReference>
<protein>
    <recommendedName>
        <fullName evidence="10">peptidoglycan glycosyltransferase</fullName>
        <ecNumber evidence="10">2.4.99.28</ecNumber>
    </recommendedName>
</protein>
<dbReference type="Proteomes" id="UP000182987">
    <property type="component" value="Chromosome"/>
</dbReference>
<dbReference type="GO" id="GO:0008955">
    <property type="term" value="F:peptidoglycan glycosyltransferase activity"/>
    <property type="evidence" value="ECO:0007669"/>
    <property type="project" value="UniProtKB-EC"/>
</dbReference>
<dbReference type="EMBL" id="CP017480">
    <property type="protein sequence ID" value="APG04046.1"/>
    <property type="molecule type" value="Genomic_DNA"/>
</dbReference>
<dbReference type="GO" id="GO:0030288">
    <property type="term" value="C:outer membrane-bounded periplasmic space"/>
    <property type="evidence" value="ECO:0007669"/>
    <property type="project" value="TreeGrafter"/>
</dbReference>
<evidence type="ECO:0000256" key="9">
    <source>
        <dbReference type="ARBA" id="ARBA00023268"/>
    </source>
</evidence>
<evidence type="ECO:0000256" key="6">
    <source>
        <dbReference type="ARBA" id="ARBA00022676"/>
    </source>
</evidence>
<evidence type="ECO:0000256" key="4">
    <source>
        <dbReference type="ARBA" id="ARBA00022645"/>
    </source>
</evidence>
<keyword evidence="7" id="KW-0808">Transferase</keyword>
<evidence type="ECO:0000256" key="1">
    <source>
        <dbReference type="ARBA" id="ARBA00004752"/>
    </source>
</evidence>
<dbReference type="AlphaFoldDB" id="A0A1L3ESL2"/>
<evidence type="ECO:0000256" key="7">
    <source>
        <dbReference type="ARBA" id="ARBA00022679"/>
    </source>
</evidence>
<sequence length="783" mass="83112">MTSGKARRWRRAVLIVLGSIVVVAVLLDRVFPLRLPGPDGISSVVVARDGTPLRAFADSDGVWRQQVTAAQVSPLYLDALLTYEDRWFRWHPGVNPWALLRGAAGGLWRGHVVSGGSTLTMQVARSIHPIPHTVAGKIVQIFRAMQLEAHLSKAQILDLYLTHAPYGGPIQGVEAASWAYLGKPSSRLSHAEAALLAVLPQSPSRLRPDRHAAAAREARDKVLRRMRDLGRWSDAEVRDAAIEPVVARSLRSPLDAALLAERLHQRDPDARRIVTTVDAPLQRAIEDRVSDYLSRLPSHTSAAVLVVDNATMEARVYVGTAAFADPLRYGHVDMVRAQRSPGSTLKPFLYGLALDDDLIGSGSLLVDAPQDFGGYRPGNFDEAFHGPVSVADALQSSLNVPAVDVLDHVGANRFVARLAAGGVDLRLPDGAQPNLSVILGGASARLEELVGAYSAFANRGVAAPPRFTTTDPYQPRHLLSPGAAWIVRDILASNPAAVEGAPLEGSVSASAPLAWKTGTSYGYRDAWAMGVTDDWTIGVWIGRPDGTPSPGQYGAVTSLPLLFAVNGMLPVTHAGTRATQPVDVGKVDICWPLGGTVADTPPAQCRQRHASWILGKTVPPTFAERGITAWASGRIVLHIDDKGRRLSGGCGPVGARTVTVARWPALATPWLSTDDLAASALPPLAAGCAPDSLDAASPIRIAGVADGVTLRKPPNAAEPLHVTVNALGTVDDVQWLLDGRLQGASAGAKPIQIALPLPGDHQITAVAQNGPFARITLHVLGPR</sequence>
<dbReference type="InterPro" id="IPR001264">
    <property type="entry name" value="Glyco_trans_51"/>
</dbReference>
<keyword evidence="9" id="KW-0511">Multifunctional enzyme</keyword>
<evidence type="ECO:0000256" key="5">
    <source>
        <dbReference type="ARBA" id="ARBA00022670"/>
    </source>
</evidence>
<dbReference type="STRING" id="1440763.BJI69_09165"/>
<evidence type="ECO:0000256" key="10">
    <source>
        <dbReference type="ARBA" id="ARBA00044770"/>
    </source>
</evidence>
<evidence type="ECO:0000259" key="12">
    <source>
        <dbReference type="Pfam" id="PF00905"/>
    </source>
</evidence>
<keyword evidence="8" id="KW-0378">Hydrolase</keyword>
<evidence type="ECO:0000256" key="8">
    <source>
        <dbReference type="ARBA" id="ARBA00022801"/>
    </source>
</evidence>
<comment type="similarity">
    <text evidence="3">In the N-terminal section; belongs to the glycosyltransferase 51 family.</text>
</comment>
<comment type="catalytic activity">
    <reaction evidence="11">
        <text>[GlcNAc-(1-&gt;4)-Mur2Ac(oyl-L-Ala-gamma-D-Glu-L-Lys-D-Ala-D-Ala)](n)-di-trans,octa-cis-undecaprenyl diphosphate + beta-D-GlcNAc-(1-&gt;4)-Mur2Ac(oyl-L-Ala-gamma-D-Glu-L-Lys-D-Ala-D-Ala)-di-trans,octa-cis-undecaprenyl diphosphate = [GlcNAc-(1-&gt;4)-Mur2Ac(oyl-L-Ala-gamma-D-Glu-L-Lys-D-Ala-D-Ala)](n+1)-di-trans,octa-cis-undecaprenyl diphosphate + di-trans,octa-cis-undecaprenyl diphosphate + H(+)</text>
        <dbReference type="Rhea" id="RHEA:23708"/>
        <dbReference type="Rhea" id="RHEA-COMP:9602"/>
        <dbReference type="Rhea" id="RHEA-COMP:9603"/>
        <dbReference type="ChEBI" id="CHEBI:15378"/>
        <dbReference type="ChEBI" id="CHEBI:58405"/>
        <dbReference type="ChEBI" id="CHEBI:60033"/>
        <dbReference type="ChEBI" id="CHEBI:78435"/>
        <dbReference type="EC" id="2.4.99.28"/>
    </reaction>
</comment>
<dbReference type="NCBIfam" id="TIGR02073">
    <property type="entry name" value="PBP_1c"/>
    <property type="match status" value="1"/>
</dbReference>
<name>A0A1L3ESL2_9GAMM</name>
<dbReference type="GO" id="GO:0008658">
    <property type="term" value="F:penicillin binding"/>
    <property type="evidence" value="ECO:0007669"/>
    <property type="project" value="InterPro"/>
</dbReference>